<keyword evidence="3" id="KW-1185">Reference proteome</keyword>
<dbReference type="InterPro" id="IPR002798">
    <property type="entry name" value="SpoIIM-like"/>
</dbReference>
<keyword evidence="1" id="KW-0812">Transmembrane</keyword>
<dbReference type="PANTHER" id="PTHR35337">
    <property type="entry name" value="SLR1478 PROTEIN"/>
    <property type="match status" value="1"/>
</dbReference>
<dbReference type="OrthoDB" id="2942182at2"/>
<keyword evidence="1" id="KW-0472">Membrane</keyword>
<comment type="caution">
    <text evidence="2">The sequence shown here is derived from an EMBL/GenBank/DDBJ whole genome shotgun (WGS) entry which is preliminary data.</text>
</comment>
<evidence type="ECO:0000256" key="1">
    <source>
        <dbReference type="SAM" id="Phobius"/>
    </source>
</evidence>
<dbReference type="Proteomes" id="UP000019102">
    <property type="component" value="Unassembled WGS sequence"/>
</dbReference>
<keyword evidence="1" id="KW-1133">Transmembrane helix</keyword>
<feature type="transmembrane region" description="Helical" evidence="1">
    <location>
        <begin position="101"/>
        <end position="134"/>
    </location>
</feature>
<dbReference type="EMBL" id="BAVS01000004">
    <property type="protein sequence ID" value="GAE92415.1"/>
    <property type="molecule type" value="Genomic_DNA"/>
</dbReference>
<proteinExistence type="predicted"/>
<feature type="transmembrane region" description="Helical" evidence="1">
    <location>
        <begin position="54"/>
        <end position="80"/>
    </location>
</feature>
<feature type="transmembrane region" description="Helical" evidence="1">
    <location>
        <begin position="12"/>
        <end position="34"/>
    </location>
</feature>
<sequence>MYKTFPFLLKNNWVLLILVITVFMLGVINGVYYFDQLNGSEDLNTTPGGVIPLLVNNLVACFLISSGFFTFGLTSIIYLFTNGMILGESIVNKSDYSTIEILLLILPHGVFEIPALLLSGVIGFKSISFLIQYFTNKKVDTFIKSYFLNIALLSLIVILLVIVGGVIETYLTPLFDVERI</sequence>
<dbReference type="AlphaFoldDB" id="W4VGB6"/>
<organism evidence="2 3">
    <name type="scientific">Gracilibacillus boraciitolerans JCM 21714</name>
    <dbReference type="NCBI Taxonomy" id="1298598"/>
    <lineage>
        <taxon>Bacteria</taxon>
        <taxon>Bacillati</taxon>
        <taxon>Bacillota</taxon>
        <taxon>Bacilli</taxon>
        <taxon>Bacillales</taxon>
        <taxon>Bacillaceae</taxon>
        <taxon>Gracilibacillus</taxon>
    </lineage>
</organism>
<dbReference type="Pfam" id="PF01944">
    <property type="entry name" value="SpoIIM"/>
    <property type="match status" value="1"/>
</dbReference>
<evidence type="ECO:0000313" key="3">
    <source>
        <dbReference type="Proteomes" id="UP000019102"/>
    </source>
</evidence>
<reference evidence="2 3" key="1">
    <citation type="journal article" date="2014" name="Genome Announc.">
        <title>Draft Genome Sequence of the Boron-Tolerant and Moderately Halotolerant Bacterium Gracilibacillus boraciitolerans JCM 21714T.</title>
        <authorList>
            <person name="Ahmed I."/>
            <person name="Oshima K."/>
            <person name="Suda W."/>
            <person name="Kitamura K."/>
            <person name="Iida T."/>
            <person name="Ohmori Y."/>
            <person name="Fujiwara T."/>
            <person name="Hattori M."/>
            <person name="Ohkuma M."/>
        </authorList>
    </citation>
    <scope>NUCLEOTIDE SEQUENCE [LARGE SCALE GENOMIC DNA]</scope>
    <source>
        <strain evidence="2 3">JCM 21714</strain>
    </source>
</reference>
<dbReference type="STRING" id="1298598.JCM21714_1413"/>
<accession>W4VGB6</accession>
<dbReference type="eggNOG" id="COG1300">
    <property type="taxonomic scope" value="Bacteria"/>
</dbReference>
<feature type="transmembrane region" description="Helical" evidence="1">
    <location>
        <begin position="146"/>
        <end position="171"/>
    </location>
</feature>
<evidence type="ECO:0000313" key="2">
    <source>
        <dbReference type="EMBL" id="GAE92415.1"/>
    </source>
</evidence>
<protein>
    <submittedName>
        <fullName evidence="2">Uncharacterized protein MJ0793</fullName>
    </submittedName>
</protein>
<dbReference type="RefSeq" id="WP_035722377.1">
    <property type="nucleotide sequence ID" value="NZ_BAVS01000004.1"/>
</dbReference>
<gene>
    <name evidence="2" type="ORF">JCM21714_1413</name>
</gene>
<name>W4VGB6_9BACI</name>
<dbReference type="PANTHER" id="PTHR35337:SF1">
    <property type="entry name" value="SLR1478 PROTEIN"/>
    <property type="match status" value="1"/>
</dbReference>